<dbReference type="GeneID" id="37041549"/>
<dbReference type="Gene3D" id="3.10.330.10">
    <property type="match status" value="1"/>
</dbReference>
<dbReference type="InterPro" id="IPR055417">
    <property type="entry name" value="UFD1_N1"/>
</dbReference>
<evidence type="ECO:0000313" key="6">
    <source>
        <dbReference type="EMBL" id="PWN90497.1"/>
    </source>
</evidence>
<dbReference type="Gene3D" id="2.40.40.50">
    <property type="entry name" value="Ubiquitin fusion degradation protein UFD1, N-terminal domain"/>
    <property type="match status" value="1"/>
</dbReference>
<dbReference type="Pfam" id="PF03152">
    <property type="entry name" value="UFD1_N1"/>
    <property type="match status" value="1"/>
</dbReference>
<dbReference type="InterPro" id="IPR055418">
    <property type="entry name" value="UFD1_N2"/>
</dbReference>
<evidence type="ECO:0000256" key="1">
    <source>
        <dbReference type="ARBA" id="ARBA00006043"/>
    </source>
</evidence>
<protein>
    <submittedName>
        <fullName evidence="6">UFD1-domain-containing protein</fullName>
    </submittedName>
</protein>
<dbReference type="InterPro" id="IPR042299">
    <property type="entry name" value="Ufd1-like_Nn"/>
</dbReference>
<organism evidence="6 7">
    <name type="scientific">Acaromyces ingoldii</name>
    <dbReference type="NCBI Taxonomy" id="215250"/>
    <lineage>
        <taxon>Eukaryota</taxon>
        <taxon>Fungi</taxon>
        <taxon>Dikarya</taxon>
        <taxon>Basidiomycota</taxon>
        <taxon>Ustilaginomycotina</taxon>
        <taxon>Exobasidiomycetes</taxon>
        <taxon>Exobasidiales</taxon>
        <taxon>Cryptobasidiaceae</taxon>
        <taxon>Acaromyces</taxon>
    </lineage>
</organism>
<dbReference type="AlphaFoldDB" id="A0A316YM95"/>
<evidence type="ECO:0000256" key="3">
    <source>
        <dbReference type="SAM" id="MobiDB-lite"/>
    </source>
</evidence>
<dbReference type="InterPro" id="IPR004854">
    <property type="entry name" value="Ufd1-like"/>
</dbReference>
<dbReference type="Proteomes" id="UP000245768">
    <property type="component" value="Unassembled WGS sequence"/>
</dbReference>
<dbReference type="FunCoup" id="A0A316YM95">
    <property type="interactions" value="601"/>
</dbReference>
<feature type="compositionally biased region" description="Polar residues" evidence="3">
    <location>
        <begin position="365"/>
        <end position="383"/>
    </location>
</feature>
<feature type="compositionally biased region" description="Polar residues" evidence="3">
    <location>
        <begin position="243"/>
        <end position="256"/>
    </location>
</feature>
<dbReference type="GO" id="GO:0006511">
    <property type="term" value="P:ubiquitin-dependent protein catabolic process"/>
    <property type="evidence" value="ECO:0007669"/>
    <property type="project" value="InterPro"/>
</dbReference>
<keyword evidence="2" id="KW-0833">Ubl conjugation pathway</keyword>
<dbReference type="GO" id="GO:0036503">
    <property type="term" value="P:ERAD pathway"/>
    <property type="evidence" value="ECO:0007669"/>
    <property type="project" value="TreeGrafter"/>
</dbReference>
<proteinExistence type="inferred from homology"/>
<gene>
    <name evidence="6" type="ORF">FA10DRAFT_252003</name>
</gene>
<dbReference type="STRING" id="215250.A0A316YM95"/>
<dbReference type="Pfam" id="PF24842">
    <property type="entry name" value="UFD1_N2"/>
    <property type="match status" value="1"/>
</dbReference>
<evidence type="ECO:0000259" key="5">
    <source>
        <dbReference type="Pfam" id="PF24842"/>
    </source>
</evidence>
<dbReference type="GO" id="GO:0031593">
    <property type="term" value="F:polyubiquitin modification-dependent protein binding"/>
    <property type="evidence" value="ECO:0007669"/>
    <property type="project" value="TreeGrafter"/>
</dbReference>
<feature type="region of interest" description="Disordered" evidence="3">
    <location>
        <begin position="211"/>
        <end position="264"/>
    </location>
</feature>
<evidence type="ECO:0000259" key="4">
    <source>
        <dbReference type="Pfam" id="PF03152"/>
    </source>
</evidence>
<evidence type="ECO:0000256" key="2">
    <source>
        <dbReference type="ARBA" id="ARBA00022786"/>
    </source>
</evidence>
<feature type="domain" description="Ubiquitin fusion degradation protein UFD1 N-terminal subdomain 1" evidence="4">
    <location>
        <begin position="34"/>
        <end position="135"/>
    </location>
</feature>
<dbReference type="GO" id="GO:0034098">
    <property type="term" value="C:VCP-NPL4-UFD1 AAA ATPase complex"/>
    <property type="evidence" value="ECO:0007669"/>
    <property type="project" value="TreeGrafter"/>
</dbReference>
<dbReference type="PANTHER" id="PTHR12555">
    <property type="entry name" value="UBIQUITIN FUSION DEGRADATON PROTEIN 1"/>
    <property type="match status" value="1"/>
</dbReference>
<reference evidence="6 7" key="1">
    <citation type="journal article" date="2018" name="Mol. Biol. Evol.">
        <title>Broad Genomic Sampling Reveals a Smut Pathogenic Ancestry of the Fungal Clade Ustilaginomycotina.</title>
        <authorList>
            <person name="Kijpornyongpan T."/>
            <person name="Mondo S.J."/>
            <person name="Barry K."/>
            <person name="Sandor L."/>
            <person name="Lee J."/>
            <person name="Lipzen A."/>
            <person name="Pangilinan J."/>
            <person name="LaButti K."/>
            <person name="Hainaut M."/>
            <person name="Henrissat B."/>
            <person name="Grigoriev I.V."/>
            <person name="Spatafora J.W."/>
            <person name="Aime M.C."/>
        </authorList>
    </citation>
    <scope>NUCLEOTIDE SEQUENCE [LARGE SCALE GENOMIC DNA]</scope>
    <source>
        <strain evidence="6 7">MCA 4198</strain>
    </source>
</reference>
<feature type="compositionally biased region" description="Gly residues" evidence="3">
    <location>
        <begin position="395"/>
        <end position="407"/>
    </location>
</feature>
<keyword evidence="7" id="KW-1185">Reference proteome</keyword>
<dbReference type="PANTHER" id="PTHR12555:SF13">
    <property type="entry name" value="UBIQUITIN RECOGNITION FACTOR IN ER-ASSOCIATED DEGRADATION PROTEIN 1"/>
    <property type="match status" value="1"/>
</dbReference>
<evidence type="ECO:0000313" key="7">
    <source>
        <dbReference type="Proteomes" id="UP000245768"/>
    </source>
</evidence>
<dbReference type="RefSeq" id="XP_025377695.1">
    <property type="nucleotide sequence ID" value="XM_025519633.1"/>
</dbReference>
<dbReference type="InParanoid" id="A0A316YM95"/>
<comment type="similarity">
    <text evidence="1">Belongs to the UFD1 family.</text>
</comment>
<feature type="domain" description="Ubiquitin fusion degradation protein UFD1 N-terminal subdomain 2" evidence="5">
    <location>
        <begin position="136"/>
        <end position="212"/>
    </location>
</feature>
<feature type="region of interest" description="Disordered" evidence="3">
    <location>
        <begin position="350"/>
        <end position="430"/>
    </location>
</feature>
<feature type="compositionally biased region" description="Acidic residues" evidence="3">
    <location>
        <begin position="419"/>
        <end position="430"/>
    </location>
</feature>
<sequence>MDMFGGRFGFGGLGGFMGGGLDDPRFSTRPEHYDEFFKAYSMAMLPGKERPNVSYGGKIILPTSALARLTQMEIESPWLFELQNTGVNLADQRTTHAGVLEFIAEEGHVHLPAWMMRTLNLSEGDPIRLRGKTLPKGKLVKLEPQTVDFLEIADPKAVLESAFRNFSTLTKGDIVEFSYNCLTFEVLIMETQPEAEGISIIDTDLEVDFAPPKGYVEPKREPRPPPPTMASKLNIDTERYDSISPSGTSTPKSSDGTVVGGGAGGAAASAAEAAASGPFRGAGQSLSGKKPKGKANKAIESVDKYSMIRKTDQPRIVTNDTQLGEKKVPAALNLPFGKLFFGYEVIPLGGKEAAGGDPKAPAESFSGSGNTLSGRTPRASTNGGVAASSSSPGQTLGGSGSGEGQRLGGNKPSNGRDDDVIEIDSDSDEL</sequence>
<name>A0A316YM95_9BASI</name>
<feature type="region of interest" description="Disordered" evidence="3">
    <location>
        <begin position="278"/>
        <end position="302"/>
    </location>
</feature>
<dbReference type="EMBL" id="KZ819636">
    <property type="protein sequence ID" value="PWN90497.1"/>
    <property type="molecule type" value="Genomic_DNA"/>
</dbReference>
<accession>A0A316YM95</accession>
<dbReference type="OrthoDB" id="422728at2759"/>